<dbReference type="InterPro" id="IPR043129">
    <property type="entry name" value="ATPase_NBD"/>
</dbReference>
<proteinExistence type="predicted"/>
<feature type="region of interest" description="Disordered" evidence="1">
    <location>
        <begin position="263"/>
        <end position="290"/>
    </location>
</feature>
<evidence type="ECO:0000313" key="2">
    <source>
        <dbReference type="Proteomes" id="UP000515154"/>
    </source>
</evidence>
<dbReference type="KEGG" id="osn:115232663"/>
<reference evidence="3" key="1">
    <citation type="submission" date="2025-08" db="UniProtKB">
        <authorList>
            <consortium name="RefSeq"/>
        </authorList>
    </citation>
    <scope>IDENTIFICATION</scope>
</reference>
<feature type="region of interest" description="Disordered" evidence="1">
    <location>
        <begin position="117"/>
        <end position="169"/>
    </location>
</feature>
<dbReference type="Proteomes" id="UP000515154">
    <property type="component" value="Linkage group LG2"/>
</dbReference>
<keyword evidence="2" id="KW-1185">Reference proteome</keyword>
<sequence>MEIDHREDHIVLKRAVKMNANRGEYSDILRKKKDKETDEGSSDSDSSLDYGKRKSRVSYLGPIFLNRISSEIGNSDELNRLRTTGSPTLEQMVMCEIQNIGEKLDIKVHPWISSDNTDSADNVNNANNNNNNNNNDSFCESGSTSSCTSSGSSPTQQRDTQFKLSTDNKREQKQRLLQEYGIDPHGREVVLEANRSDFAPEVRNTLRVKQDTVTRDVHKKKSEDVYNIDDHRPDIKVDLTPNVENCPVFEYNLASEVHYTESKINTKKPKKLPESQVDKRSNGDNSGFSRKNVKNLSIEIMGVSTESLEFQGETPLGDYYGQSSSDVNTKTTTIHRDYNDPNLSLVGSECPAISVLGDTGNYFVIVAIDFGTMFSGYAFSFTRDPESIHMMRKWEGGDPGINNQKAPTTILINPNGEFDSFGYAARDRYHDMDPEDAKEYMYFEKFKMTLHHNADLTKDTILEATNGKTMPALTVFSYALKFFKEHALQELSDQSGMEIVNDDVRWVITVPAIWKAPAKQFMRQASYQAGIASPSNPEQLIIALEPEAASIYCRKLRLYQLVPDTPTLHPLTSPNKKSPEVINMDMACSDLIPGMRYMVVDCGGGTVDITVHELESSGLLRELYKATGGAFGGTGIDMEFVHLLCNLFGKRFIDQFRSERPVGWMDMMIAFESRKRSASPYKSSPLNVSLPFSFIDYYKKVKKSTVESAIKRYNNPNIRWSTQGMLRLSTEEMQRLFKPTLTRISEAIGNILNHPDARDLKYLFLVGGFAESHMLQHFIRREFGDILKVIIPQGVGMSILKGAVLYGQNPSVISVRRSRLTYGVGVLNRYDEKKHPKEKLFSKDGMDWCSDVFDKFVVINQPLKAGETVIRSYTPAKIDQKLSIINIYASDDEDVKFITDTSVRKCGTLSLDLSTEVPITPSRREIKTVMSFGDTEIRMAAIDVITGKSVKAFIDFLD</sequence>
<dbReference type="Gene3D" id="3.30.420.40">
    <property type="match status" value="2"/>
</dbReference>
<dbReference type="PANTHER" id="PTHR14187">
    <property type="entry name" value="ALPHA KINASE/ELONGATION FACTOR 2 KINASE"/>
    <property type="match status" value="1"/>
</dbReference>
<evidence type="ECO:0000256" key="1">
    <source>
        <dbReference type="SAM" id="MobiDB-lite"/>
    </source>
</evidence>
<protein>
    <submittedName>
        <fullName evidence="3">Heat shock 70 kDa protein 12A</fullName>
    </submittedName>
</protein>
<organism evidence="2 3">
    <name type="scientific">Octopus sinensis</name>
    <name type="common">East Asian common octopus</name>
    <dbReference type="NCBI Taxonomy" id="2607531"/>
    <lineage>
        <taxon>Eukaryota</taxon>
        <taxon>Metazoa</taxon>
        <taxon>Spiralia</taxon>
        <taxon>Lophotrochozoa</taxon>
        <taxon>Mollusca</taxon>
        <taxon>Cephalopoda</taxon>
        <taxon>Coleoidea</taxon>
        <taxon>Octopodiformes</taxon>
        <taxon>Octopoda</taxon>
        <taxon>Incirrata</taxon>
        <taxon>Octopodidae</taxon>
        <taxon>Octopus</taxon>
    </lineage>
</organism>
<feature type="compositionally biased region" description="Basic and acidic residues" evidence="1">
    <location>
        <begin position="271"/>
        <end position="282"/>
    </location>
</feature>
<feature type="compositionally biased region" description="Polar residues" evidence="1">
    <location>
        <begin position="154"/>
        <end position="165"/>
    </location>
</feature>
<feature type="compositionally biased region" description="Low complexity" evidence="1">
    <location>
        <begin position="117"/>
        <end position="153"/>
    </location>
</feature>
<dbReference type="AlphaFoldDB" id="A0A6P7UB06"/>
<feature type="region of interest" description="Disordered" evidence="1">
    <location>
        <begin position="27"/>
        <end position="51"/>
    </location>
</feature>
<dbReference type="Gene3D" id="3.90.640.10">
    <property type="entry name" value="Actin, Chain A, domain 4"/>
    <property type="match status" value="1"/>
</dbReference>
<gene>
    <name evidence="3" type="primary">LOC115232663</name>
</gene>
<dbReference type="PANTHER" id="PTHR14187:SF46">
    <property type="entry name" value="HEAT SHOCK 70 KDA PROTEIN 12A"/>
    <property type="match status" value="1"/>
</dbReference>
<name>A0A6P7UB06_9MOLL</name>
<dbReference type="SUPFAM" id="SSF53067">
    <property type="entry name" value="Actin-like ATPase domain"/>
    <property type="match status" value="2"/>
</dbReference>
<feature type="compositionally biased region" description="Basic and acidic residues" evidence="1">
    <location>
        <begin position="27"/>
        <end position="38"/>
    </location>
</feature>
<keyword evidence="3" id="KW-0346">Stress response</keyword>
<dbReference type="RefSeq" id="XP_029658542.1">
    <property type="nucleotide sequence ID" value="XM_029802682.2"/>
</dbReference>
<evidence type="ECO:0000313" key="3">
    <source>
        <dbReference type="RefSeq" id="XP_029658542.1"/>
    </source>
</evidence>
<accession>A0A6P7UB06</accession>